<sequence>MTKSASPEPSLSSTSAAPSSVFSASVASSSVSHCPSLCLDHGEEGSAAEEEIRGFGVSIHPDRAVFFRALNLHHVLNDPLLVALLVSFLPSSADVRALLVASLPPLLSFADNRDGPLSPLSKQTPIPASPDRAGAQPGAEQQRGSTLAACGSSPPDTLSPGERSREEREEPPRILPLSDGVCASDPPEAHKGQGAHQGEGDDGDRRPRRMREGSLCRASPQRPLVRLPPSIVACFYHSLCMRSPLLEERVSVAAPRPQMFLSARIERRLTFDRDAVYTPAPALNPGEETASARYWRDVYFTQIHGACCEECGADLRQSTAAVEAHGRGAGLPPGVESQDGDSLAQPRCALSQELALVPPATHPAVTESSSSLPQALVRVPNASPSSGSLSPPPGSCRASTSCVVLCDGCRDFLLPRRDIEYTLARIVADLDVFLCKETRTTGRRLSGYRRKRRREGSQRGERQGRVGDMRRLPRRGEAEEGVDAREALRPSPEKAGEGIEPVDESKSDPRSSSCLSLWMGELVADLLLHGGLFVAQRKFEKLVQLHRKLVTTLLRTLRCQIRHELLQTVGFDFFRRVLAPLLDNPSCSFPASSNDGLELARERACRRRKTQGEDDGGVGKKRGGRGSGEAGEPGADSERDQVDGFSDQFRVMFHFSEGEKQDLSVLLHRCFRGLARPAVCTLHNFLGAVGEEEVRATDSNSRDGNRKNTLWEQNMKALATVKNFYATRTSFLLLVNRFHRLLEHPDLPLLSALYVQRVQTADLIPASASPVSRGRVTSCCPLSPTRVSACSPGVPGQPAHAEKGSEVEFYRVVREAEREGGQWDAWPAVFFSTLEERTRSGLWKRRKDDVELVCCWRVLECICAFLFDRRSRRPIRCHRRTLAARQLIDQLYRLAQNPTAETADSALFSPFLAPRAPHSVW</sequence>
<name>A0A0F7UBN0_NEOCL</name>
<protein>
    <submittedName>
        <fullName evidence="2">Uncharacterized protein</fullName>
    </submittedName>
</protein>
<dbReference type="AlphaFoldDB" id="A0A0F7UBN0"/>
<dbReference type="EMBL" id="LN714480">
    <property type="protein sequence ID" value="CEL66040.1"/>
    <property type="molecule type" value="Genomic_DNA"/>
</dbReference>
<evidence type="ECO:0000256" key="1">
    <source>
        <dbReference type="SAM" id="MobiDB-lite"/>
    </source>
</evidence>
<proteinExistence type="predicted"/>
<feature type="region of interest" description="Disordered" evidence="1">
    <location>
        <begin position="604"/>
        <end position="641"/>
    </location>
</feature>
<feature type="region of interest" description="Disordered" evidence="1">
    <location>
        <begin position="324"/>
        <end position="343"/>
    </location>
</feature>
<organism evidence="2">
    <name type="scientific">Neospora caninum (strain Liverpool)</name>
    <dbReference type="NCBI Taxonomy" id="572307"/>
    <lineage>
        <taxon>Eukaryota</taxon>
        <taxon>Sar</taxon>
        <taxon>Alveolata</taxon>
        <taxon>Apicomplexa</taxon>
        <taxon>Conoidasida</taxon>
        <taxon>Coccidia</taxon>
        <taxon>Eucoccidiorida</taxon>
        <taxon>Eimeriorina</taxon>
        <taxon>Sarcocystidae</taxon>
        <taxon>Neospora</taxon>
    </lineage>
</organism>
<reference evidence="2" key="1">
    <citation type="journal article" date="2015" name="PLoS ONE">
        <title>Comprehensive Evaluation of Toxoplasma gondii VEG and Neospora caninum LIV Genomes with Tachyzoite Stage Transcriptome and Proteome Defines Novel Transcript Features.</title>
        <authorList>
            <person name="Ramaprasad A."/>
            <person name="Mourier T."/>
            <person name="Naeem R."/>
            <person name="Malas T.B."/>
            <person name="Moussa E."/>
            <person name="Panigrahi A."/>
            <person name="Vermont S.J."/>
            <person name="Otto T.D."/>
            <person name="Wastling J."/>
            <person name="Pain A."/>
        </authorList>
    </citation>
    <scope>NUCLEOTIDE SEQUENCE</scope>
    <source>
        <strain evidence="2">Liverpool</strain>
    </source>
</reference>
<gene>
    <name evidence="2" type="ORF">BN1204_018690</name>
</gene>
<feature type="region of interest" description="Disordered" evidence="1">
    <location>
        <begin position="117"/>
        <end position="218"/>
    </location>
</feature>
<feature type="region of interest" description="Disordered" evidence="1">
    <location>
        <begin position="445"/>
        <end position="509"/>
    </location>
</feature>
<accession>A0A0F7UBN0</accession>
<feature type="compositionally biased region" description="Basic and acidic residues" evidence="1">
    <location>
        <begin position="455"/>
        <end position="509"/>
    </location>
</feature>
<evidence type="ECO:0000313" key="2">
    <source>
        <dbReference type="EMBL" id="CEL66040.1"/>
    </source>
</evidence>
<feature type="compositionally biased region" description="Basic and acidic residues" evidence="1">
    <location>
        <begin position="162"/>
        <end position="172"/>
    </location>
</feature>